<name>A0A7D4TC32_9GAMM</name>
<proteinExistence type="predicted"/>
<reference evidence="2 3" key="1">
    <citation type="submission" date="2020-05" db="EMBL/GenBank/DDBJ databases">
        <title>Thiomicrorhabdus sediminis sp.nov. and Thiomicrorhabdus xiamenensis sp.nov., novel sulfur-oxidizing bacteria isolated from coastal sediment.</title>
        <authorList>
            <person name="Liu X."/>
        </authorList>
    </citation>
    <scope>NUCLEOTIDE SEQUENCE [LARGE SCALE GENOMIC DNA]</scope>
    <source>
        <strain evidence="2 3">G2</strain>
    </source>
</reference>
<dbReference type="KEGG" id="txa:HQN79_10895"/>
<dbReference type="Proteomes" id="UP000504724">
    <property type="component" value="Chromosome"/>
</dbReference>
<organism evidence="2 3">
    <name type="scientific">Thiomicrorhabdus xiamenensis</name>
    <dbReference type="NCBI Taxonomy" id="2739063"/>
    <lineage>
        <taxon>Bacteria</taxon>
        <taxon>Pseudomonadati</taxon>
        <taxon>Pseudomonadota</taxon>
        <taxon>Gammaproteobacteria</taxon>
        <taxon>Thiotrichales</taxon>
        <taxon>Piscirickettsiaceae</taxon>
        <taxon>Thiomicrorhabdus</taxon>
    </lineage>
</organism>
<feature type="chain" id="PRO_5028871762" description="Porin" evidence="1">
    <location>
        <begin position="19"/>
        <end position="418"/>
    </location>
</feature>
<evidence type="ECO:0008006" key="4">
    <source>
        <dbReference type="Google" id="ProtNLM"/>
    </source>
</evidence>
<dbReference type="RefSeq" id="WP_173286446.1">
    <property type="nucleotide sequence ID" value="NZ_CP054020.1"/>
</dbReference>
<evidence type="ECO:0000313" key="3">
    <source>
        <dbReference type="Proteomes" id="UP000504724"/>
    </source>
</evidence>
<feature type="signal peptide" evidence="1">
    <location>
        <begin position="1"/>
        <end position="18"/>
    </location>
</feature>
<gene>
    <name evidence="2" type="ORF">HQN79_10895</name>
</gene>
<accession>A0A7D4TC32</accession>
<evidence type="ECO:0000313" key="2">
    <source>
        <dbReference type="EMBL" id="QKI90046.1"/>
    </source>
</evidence>
<protein>
    <recommendedName>
        <fullName evidence="4">Porin</fullName>
    </recommendedName>
</protein>
<dbReference type="EMBL" id="CP054020">
    <property type="protein sequence ID" value="QKI90046.1"/>
    <property type="molecule type" value="Genomic_DNA"/>
</dbReference>
<evidence type="ECO:0000256" key="1">
    <source>
        <dbReference type="SAM" id="SignalP"/>
    </source>
</evidence>
<keyword evidence="1" id="KW-0732">Signal</keyword>
<dbReference type="AlphaFoldDB" id="A0A7D4TC32"/>
<sequence length="418" mass="48324">MRFSLALLIALTAFNSQAEDFSFDLQAYQKKPYEFFGHADLTATHLQVDENAALSRLSFRDQTPEDLQRYYGELELNGLYRFDNSLISFRGLGSYQHDTLQTLSNRTIQELYWQLQPTTSWQFDIGKKAVKWGKGYAWNPVGFIERPKNPDDPEVNREGYVMLGSEWTHSLNGPIRNISGGLYALPRSEAVNSDLTDSDTLLMAAKLSLLIDMTDLDFYLSRSSTNKNALGVSFASNLSSNLEVHGDFAWREAVERPLLVDNVIQNQRDAQFQSLIGLRYLDSREITWILEWLHQPQAYSTDEMRTFYQLASSEDLNDLQLAQQARTAGYGLSNVGRNSLYLRASLKDWWDIVYLNAALTLFYNPEDHSSAVTPEWVYTPLKNHELRFRAGFLQGSRWSEYGEKLSDRKIELRWRWYF</sequence>
<keyword evidence="3" id="KW-1185">Reference proteome</keyword>